<keyword evidence="10" id="KW-1185">Reference proteome</keyword>
<dbReference type="Pfam" id="PF26037">
    <property type="entry name" value="zf-RING_DCST1_C"/>
    <property type="match status" value="1"/>
</dbReference>
<evidence type="ECO:0000256" key="5">
    <source>
        <dbReference type="SAM" id="MobiDB-lite"/>
    </source>
</evidence>
<proteinExistence type="predicted"/>
<feature type="domain" description="Dendritic cell-specific transmembrane protein-like" evidence="7">
    <location>
        <begin position="465"/>
        <end position="655"/>
    </location>
</feature>
<evidence type="ECO:0000256" key="1">
    <source>
        <dbReference type="ARBA" id="ARBA00004141"/>
    </source>
</evidence>
<keyword evidence="4 6" id="KW-0472">Membrane</keyword>
<evidence type="ECO:0008006" key="11">
    <source>
        <dbReference type="Google" id="ProtNLM"/>
    </source>
</evidence>
<feature type="transmembrane region" description="Helical" evidence="6">
    <location>
        <begin position="440"/>
        <end position="456"/>
    </location>
</feature>
<dbReference type="Proteomes" id="UP001634394">
    <property type="component" value="Unassembled WGS sequence"/>
</dbReference>
<comment type="caution">
    <text evidence="9">The sequence shown here is derived from an EMBL/GenBank/DDBJ whole genome shotgun (WGS) entry which is preliminary data.</text>
</comment>
<protein>
    <recommendedName>
        <fullName evidence="11">Dendritic cell-specific transmembrane protein-like domain-containing protein</fullName>
    </recommendedName>
</protein>
<dbReference type="InterPro" id="IPR012858">
    <property type="entry name" value="DC_STAMP-like"/>
</dbReference>
<evidence type="ECO:0000256" key="2">
    <source>
        <dbReference type="ARBA" id="ARBA00022692"/>
    </source>
</evidence>
<dbReference type="PANTHER" id="PTHR21041">
    <property type="entry name" value="DENDRITIC CELL-SPECIFIC TRANSMEMBRANE PROTEIN"/>
    <property type="match status" value="1"/>
</dbReference>
<accession>A0ABD3T3X6</accession>
<dbReference type="Pfam" id="PF07782">
    <property type="entry name" value="DC_STAMP"/>
    <property type="match status" value="1"/>
</dbReference>
<evidence type="ECO:0000256" key="4">
    <source>
        <dbReference type="ARBA" id="ARBA00023136"/>
    </source>
</evidence>
<dbReference type="InterPro" id="IPR051856">
    <property type="entry name" value="CSR-E3_Ligase_Protein"/>
</dbReference>
<dbReference type="GO" id="GO:0016020">
    <property type="term" value="C:membrane"/>
    <property type="evidence" value="ECO:0007669"/>
    <property type="project" value="UniProtKB-SubCell"/>
</dbReference>
<name>A0ABD3T3X6_SINWO</name>
<evidence type="ECO:0000256" key="3">
    <source>
        <dbReference type="ARBA" id="ARBA00022989"/>
    </source>
</evidence>
<feature type="domain" description="E3 ubiquitin-protein ligase DCST1-like C-terminal" evidence="8">
    <location>
        <begin position="709"/>
        <end position="753"/>
    </location>
</feature>
<sequence length="761" mass="86152">MAHCRANYDCKGETDGCVDLKIGDILTNTEKRDNGSEPVKTLTSWKPYPSKLNTANSSHNGSFLASSESAERPTGENKVITMNGMTGEITEEFRTVCPPRPSLPARIKCVTLSSEGTGKQERPSTDNRKINTRNKTPELLEKLSSSKEILTQTGRKLFLTDTDQNRTLKGIVGAITGVFLGVLMFLVLRYSFGYSDSEAGITAAIVTALMSIGLAVSMLFRCVVALVIPNLFTDKGRAVILTIIFGFMLSHTVQNIKVNMEEVATSMSCIADLALDQARDLQGQLKKPLEQAAEYIASQKDVLKQSQDEMRKGILPVKEGLAIMDEELNNTTQIAKNFIQKLRDLCDLLCIGVNEKCKELCQSFSQFITSTQELQETVNTTEEALNSLLNVFTVNLSTTMDVTAYANSSQPLESIEKEVKEELDAKTGAFIHFIRIMEKVLSLSLLLLFLRSFWYVRNYLARDSYDNIYITKRFKDLDEERKSCGLSCVIPLKKKEKKLYIDTSSWRITLVKIGRGKFGLAQIGIHFLLCLVVLLFDYLLYYVLDLIKRHGDVNIQYKGNSKFILNVDGTGFVANFYRELIQGLNINESYIGELNFTNCLPEPSMPDSLNIPVYIVLYFLSVMFVVMKEWALRARRKITAYYYPKQEEARIQYLHKIIRHKRISFWKFLRQKIKSSYKEKCVNEQLQLMPWLSIKMPCLARCLSQKDKICLSCETAEGGFQDIGLVKCSGDQCDAFYCTDCYETMNKTCPLCSVDDVVHRE</sequence>
<feature type="transmembrane region" description="Helical" evidence="6">
    <location>
        <begin position="523"/>
        <end position="544"/>
    </location>
</feature>
<reference evidence="9 10" key="1">
    <citation type="submission" date="2024-11" db="EMBL/GenBank/DDBJ databases">
        <title>Chromosome-level genome assembly of the freshwater bivalve Anodonta woodiana.</title>
        <authorList>
            <person name="Chen X."/>
        </authorList>
    </citation>
    <scope>NUCLEOTIDE SEQUENCE [LARGE SCALE GENOMIC DNA]</scope>
    <source>
        <strain evidence="9">MN2024</strain>
        <tissue evidence="9">Gills</tissue>
    </source>
</reference>
<feature type="transmembrane region" description="Helical" evidence="6">
    <location>
        <begin position="204"/>
        <end position="226"/>
    </location>
</feature>
<keyword evidence="2 6" id="KW-0812">Transmembrane</keyword>
<feature type="region of interest" description="Disordered" evidence="5">
    <location>
        <begin position="29"/>
        <end position="74"/>
    </location>
</feature>
<feature type="transmembrane region" description="Helical" evidence="6">
    <location>
        <begin position="171"/>
        <end position="192"/>
    </location>
</feature>
<dbReference type="AlphaFoldDB" id="A0ABD3T3X6"/>
<evidence type="ECO:0000259" key="8">
    <source>
        <dbReference type="Pfam" id="PF26037"/>
    </source>
</evidence>
<evidence type="ECO:0000259" key="7">
    <source>
        <dbReference type="Pfam" id="PF07782"/>
    </source>
</evidence>
<evidence type="ECO:0000313" key="10">
    <source>
        <dbReference type="Proteomes" id="UP001634394"/>
    </source>
</evidence>
<gene>
    <name evidence="9" type="ORF">ACJMK2_023053</name>
</gene>
<comment type="subcellular location">
    <subcellularLocation>
        <location evidence="1">Membrane</location>
        <topology evidence="1">Multi-pass membrane protein</topology>
    </subcellularLocation>
</comment>
<organism evidence="9 10">
    <name type="scientific">Sinanodonta woodiana</name>
    <name type="common">Chinese pond mussel</name>
    <name type="synonym">Anodonta woodiana</name>
    <dbReference type="NCBI Taxonomy" id="1069815"/>
    <lineage>
        <taxon>Eukaryota</taxon>
        <taxon>Metazoa</taxon>
        <taxon>Spiralia</taxon>
        <taxon>Lophotrochozoa</taxon>
        <taxon>Mollusca</taxon>
        <taxon>Bivalvia</taxon>
        <taxon>Autobranchia</taxon>
        <taxon>Heteroconchia</taxon>
        <taxon>Palaeoheterodonta</taxon>
        <taxon>Unionida</taxon>
        <taxon>Unionoidea</taxon>
        <taxon>Unionidae</taxon>
        <taxon>Unioninae</taxon>
        <taxon>Sinanodonta</taxon>
    </lineage>
</organism>
<dbReference type="EMBL" id="JBJQND010000019">
    <property type="protein sequence ID" value="KAL3831280.1"/>
    <property type="molecule type" value="Genomic_DNA"/>
</dbReference>
<keyword evidence="3 6" id="KW-1133">Transmembrane helix</keyword>
<feature type="transmembrane region" description="Helical" evidence="6">
    <location>
        <begin position="611"/>
        <end position="627"/>
    </location>
</feature>
<dbReference type="InterPro" id="IPR058842">
    <property type="entry name" value="DCST1_C"/>
</dbReference>
<feature type="transmembrane region" description="Helical" evidence="6">
    <location>
        <begin position="238"/>
        <end position="256"/>
    </location>
</feature>
<dbReference type="CDD" id="cd00174">
    <property type="entry name" value="SH3"/>
    <property type="match status" value="1"/>
</dbReference>
<feature type="compositionally biased region" description="Polar residues" evidence="5">
    <location>
        <begin position="51"/>
        <end position="68"/>
    </location>
</feature>
<evidence type="ECO:0000256" key="6">
    <source>
        <dbReference type="SAM" id="Phobius"/>
    </source>
</evidence>
<evidence type="ECO:0000313" key="9">
    <source>
        <dbReference type="EMBL" id="KAL3831280.1"/>
    </source>
</evidence>